<dbReference type="PATRIC" id="fig|1317121.7.peg.243"/>
<organism evidence="5 6">
    <name type="scientific">Pseudaestuariivita atlantica</name>
    <dbReference type="NCBI Taxonomy" id="1317121"/>
    <lineage>
        <taxon>Bacteria</taxon>
        <taxon>Pseudomonadati</taxon>
        <taxon>Pseudomonadota</taxon>
        <taxon>Alphaproteobacteria</taxon>
        <taxon>Rhodobacterales</taxon>
        <taxon>Paracoccaceae</taxon>
        <taxon>Pseudaestuariivita</taxon>
    </lineage>
</organism>
<dbReference type="PANTHER" id="PTHR43537:SF49">
    <property type="entry name" value="TRANSCRIPTIONAL REGULATORY PROTEIN"/>
    <property type="match status" value="1"/>
</dbReference>
<dbReference type="RefSeq" id="WP_050529394.1">
    <property type="nucleotide sequence ID" value="NZ_AQQZ01000001.1"/>
</dbReference>
<keyword evidence="6" id="KW-1185">Reference proteome</keyword>
<dbReference type="GO" id="GO:0003677">
    <property type="term" value="F:DNA binding"/>
    <property type="evidence" value="ECO:0007669"/>
    <property type="project" value="UniProtKB-KW"/>
</dbReference>
<evidence type="ECO:0000256" key="2">
    <source>
        <dbReference type="ARBA" id="ARBA00023125"/>
    </source>
</evidence>
<proteinExistence type="predicted"/>
<evidence type="ECO:0000313" key="5">
    <source>
        <dbReference type="EMBL" id="KNG95659.1"/>
    </source>
</evidence>
<dbReference type="Pfam" id="PF00392">
    <property type="entry name" value="GntR"/>
    <property type="match status" value="1"/>
</dbReference>
<dbReference type="InterPro" id="IPR036388">
    <property type="entry name" value="WH-like_DNA-bd_sf"/>
</dbReference>
<dbReference type="InterPro" id="IPR000524">
    <property type="entry name" value="Tscrpt_reg_HTH_GntR"/>
</dbReference>
<dbReference type="PRINTS" id="PR00035">
    <property type="entry name" value="HTHGNTR"/>
</dbReference>
<reference evidence="5 6" key="1">
    <citation type="journal article" date="2015" name="Int. J. Syst. Evol. Microbiol.">
        <title>Aestuariivita atlantica sp. nov., isolated from deep sea sediment of the Atlantic Ocean.</title>
        <authorList>
            <person name="Li G."/>
            <person name="Lai Q."/>
            <person name="Du Y."/>
            <person name="Liu X."/>
            <person name="Sun F."/>
            <person name="Shao Z."/>
        </authorList>
    </citation>
    <scope>NUCLEOTIDE SEQUENCE [LARGE SCALE GENOMIC DNA]</scope>
    <source>
        <strain evidence="5 6">22II-S11-z3</strain>
    </source>
</reference>
<dbReference type="InterPro" id="IPR008920">
    <property type="entry name" value="TF_FadR/GntR_C"/>
</dbReference>
<dbReference type="CDD" id="cd07377">
    <property type="entry name" value="WHTH_GntR"/>
    <property type="match status" value="1"/>
</dbReference>
<evidence type="ECO:0000259" key="4">
    <source>
        <dbReference type="PROSITE" id="PS50949"/>
    </source>
</evidence>
<dbReference type="STRING" id="1317121.ATO11_01220"/>
<dbReference type="SMART" id="SM00895">
    <property type="entry name" value="FCD"/>
    <property type="match status" value="1"/>
</dbReference>
<name>A0A0L1JV55_9RHOB</name>
<dbReference type="PROSITE" id="PS50949">
    <property type="entry name" value="HTH_GNTR"/>
    <property type="match status" value="1"/>
</dbReference>
<dbReference type="SMART" id="SM00345">
    <property type="entry name" value="HTH_GNTR"/>
    <property type="match status" value="1"/>
</dbReference>
<evidence type="ECO:0000256" key="3">
    <source>
        <dbReference type="ARBA" id="ARBA00023163"/>
    </source>
</evidence>
<dbReference type="Gene3D" id="1.10.10.10">
    <property type="entry name" value="Winged helix-like DNA-binding domain superfamily/Winged helix DNA-binding domain"/>
    <property type="match status" value="1"/>
</dbReference>
<evidence type="ECO:0000256" key="1">
    <source>
        <dbReference type="ARBA" id="ARBA00023015"/>
    </source>
</evidence>
<dbReference type="PANTHER" id="PTHR43537">
    <property type="entry name" value="TRANSCRIPTIONAL REGULATOR, GNTR FAMILY"/>
    <property type="match status" value="1"/>
</dbReference>
<dbReference type="InterPro" id="IPR036390">
    <property type="entry name" value="WH_DNA-bd_sf"/>
</dbReference>
<keyword evidence="1" id="KW-0805">Transcription regulation</keyword>
<dbReference type="SUPFAM" id="SSF46785">
    <property type="entry name" value="Winged helix' DNA-binding domain"/>
    <property type="match status" value="1"/>
</dbReference>
<accession>A0A0L1JV55</accession>
<keyword evidence="2" id="KW-0238">DNA-binding</keyword>
<dbReference type="Pfam" id="PF07729">
    <property type="entry name" value="FCD"/>
    <property type="match status" value="1"/>
</dbReference>
<feature type="domain" description="HTH gntR-type" evidence="4">
    <location>
        <begin position="6"/>
        <end position="73"/>
    </location>
</feature>
<keyword evidence="3" id="KW-0804">Transcription</keyword>
<comment type="caution">
    <text evidence="5">The sequence shown here is derived from an EMBL/GenBank/DDBJ whole genome shotgun (WGS) entry which is preliminary data.</text>
</comment>
<protein>
    <submittedName>
        <fullName evidence="5">GntR family transcriptional regulator</fullName>
    </submittedName>
</protein>
<dbReference type="SUPFAM" id="SSF48008">
    <property type="entry name" value="GntR ligand-binding domain-like"/>
    <property type="match status" value="1"/>
</dbReference>
<dbReference type="AlphaFoldDB" id="A0A0L1JV55"/>
<dbReference type="GO" id="GO:0003700">
    <property type="term" value="F:DNA-binding transcription factor activity"/>
    <property type="evidence" value="ECO:0007669"/>
    <property type="project" value="InterPro"/>
</dbReference>
<dbReference type="Gene3D" id="1.20.120.530">
    <property type="entry name" value="GntR ligand-binding domain-like"/>
    <property type="match status" value="1"/>
</dbReference>
<gene>
    <name evidence="5" type="ORF">ATO11_01220</name>
</gene>
<evidence type="ECO:0000313" key="6">
    <source>
        <dbReference type="Proteomes" id="UP000036938"/>
    </source>
</evidence>
<dbReference type="InterPro" id="IPR011711">
    <property type="entry name" value="GntR_C"/>
</dbReference>
<dbReference type="Proteomes" id="UP000036938">
    <property type="component" value="Unassembled WGS sequence"/>
</dbReference>
<dbReference type="EMBL" id="AQQZ01000001">
    <property type="protein sequence ID" value="KNG95659.1"/>
    <property type="molecule type" value="Genomic_DNA"/>
</dbReference>
<dbReference type="OrthoDB" id="8638122at2"/>
<sequence length="215" mass="23100">MARSEMSSGQAAHAALIEALRAGVFAPGDRLREEDVAQRLSLSRTPVREALRRMEAEGLVTHRPRLGAVVRQLTHAEVVELYEMRLVLERTAAEMAAKHGTAAEFDTLEALNGDIAAERSQPARAAAINQSFHRGLYHAARNRFLVQSAAALNNALILLGPTTFAEGPRVDEVVAEHAAIIAALRDGDQEAAGQAAAAHLQTSLRHRLRALGEAG</sequence>